<sequence>MPGSYGTAALLNAYARTPIRTWRAVWRAQWGLACVYQRPLCFDEFRRHIIRACNSEIANSETIIQAGLDSQKYDITWTGSIDRVAGWKKGDKIRIDSSLVFEAWMNAIRTTKKPEVALLIKMVNPNTSIQQGKKVDLLAKRAAQQAAIEKDRALSMKRKATGDDDSEGGTPPLDGDLEPEDWDNINFHMKRIYDKYPIKSNYDPKIPVFVNAGNTDQYILLTNKACQEWGIALVSPFIGSSFIMQSLYLPLHLVSTSLHIPNQAGITEGVNMDTPPPGLHYESLQATRRKKAQVVAPLPDQPPPQAPGQNPSMIDVIALADAINARRSKGDVDVAPSSPGHSHCPDDDPPMAEYLAFLGKKLVNPDAVLETLISNEMMTHKTFAGGLKRADVCGLGLSMGAVTCLFDNVARYDCHLAKKRTRS</sequence>
<evidence type="ECO:0000313" key="5">
    <source>
        <dbReference type="Proteomes" id="UP000325313"/>
    </source>
</evidence>
<dbReference type="EMBL" id="VSWC01000118">
    <property type="protein sequence ID" value="KAA1083951.1"/>
    <property type="molecule type" value="Genomic_DNA"/>
</dbReference>
<dbReference type="Proteomes" id="UP000325313">
    <property type="component" value="Unassembled WGS sequence"/>
</dbReference>
<dbReference type="Proteomes" id="UP000324748">
    <property type="component" value="Unassembled WGS sequence"/>
</dbReference>
<dbReference type="OrthoDB" id="10381321at2759"/>
<gene>
    <name evidence="3" type="ORF">PGT21_012427</name>
    <name evidence="2" type="ORF">PGTUg99_015089</name>
</gene>
<evidence type="ECO:0000256" key="1">
    <source>
        <dbReference type="SAM" id="MobiDB-lite"/>
    </source>
</evidence>
<dbReference type="EMBL" id="VDEP01000508">
    <property type="protein sequence ID" value="KAA1066927.1"/>
    <property type="molecule type" value="Genomic_DNA"/>
</dbReference>
<evidence type="ECO:0000313" key="2">
    <source>
        <dbReference type="EMBL" id="KAA1066927.1"/>
    </source>
</evidence>
<proteinExistence type="predicted"/>
<feature type="region of interest" description="Disordered" evidence="1">
    <location>
        <begin position="153"/>
        <end position="180"/>
    </location>
</feature>
<keyword evidence="4" id="KW-1185">Reference proteome</keyword>
<organism evidence="3 4">
    <name type="scientific">Puccinia graminis f. sp. tritici</name>
    <dbReference type="NCBI Taxonomy" id="56615"/>
    <lineage>
        <taxon>Eukaryota</taxon>
        <taxon>Fungi</taxon>
        <taxon>Dikarya</taxon>
        <taxon>Basidiomycota</taxon>
        <taxon>Pucciniomycotina</taxon>
        <taxon>Pucciniomycetes</taxon>
        <taxon>Pucciniales</taxon>
        <taxon>Pucciniaceae</taxon>
        <taxon>Puccinia</taxon>
    </lineage>
</organism>
<protein>
    <submittedName>
        <fullName evidence="3">Uncharacterized protein</fullName>
    </submittedName>
</protein>
<reference evidence="4 5" key="1">
    <citation type="submission" date="2019-05" db="EMBL/GenBank/DDBJ databases">
        <title>Emergence of the Ug99 lineage of the wheat stem rust pathogen through somatic hybridization.</title>
        <authorList>
            <person name="Li F."/>
            <person name="Upadhyaya N.M."/>
            <person name="Sperschneider J."/>
            <person name="Matny O."/>
            <person name="Nguyen-Phuc H."/>
            <person name="Mago R."/>
            <person name="Raley C."/>
            <person name="Miller M.E."/>
            <person name="Silverstein K.A.T."/>
            <person name="Henningsen E."/>
            <person name="Hirsch C.D."/>
            <person name="Visser B."/>
            <person name="Pretorius Z.A."/>
            <person name="Steffenson B.J."/>
            <person name="Schwessinger B."/>
            <person name="Dodds P.N."/>
            <person name="Figueroa M."/>
        </authorList>
    </citation>
    <scope>NUCLEOTIDE SEQUENCE [LARGE SCALE GENOMIC DNA]</scope>
    <source>
        <strain evidence="3">21-0</strain>
        <strain evidence="2 5">Ug99</strain>
    </source>
</reference>
<evidence type="ECO:0000313" key="3">
    <source>
        <dbReference type="EMBL" id="KAA1083951.1"/>
    </source>
</evidence>
<evidence type="ECO:0000313" key="4">
    <source>
        <dbReference type="Proteomes" id="UP000324748"/>
    </source>
</evidence>
<name>A0A5B0N3Z8_PUCGR</name>
<accession>A0A5B0N3Z8</accession>
<dbReference type="AlphaFoldDB" id="A0A5B0N3Z8"/>
<comment type="caution">
    <text evidence="3">The sequence shown here is derived from an EMBL/GenBank/DDBJ whole genome shotgun (WGS) entry which is preliminary data.</text>
</comment>